<dbReference type="PANTHER" id="PTHR33841">
    <property type="entry name" value="DNA METHYLTRANSFERASE YEEA-RELATED"/>
    <property type="match status" value="1"/>
</dbReference>
<dbReference type="PRINTS" id="PR00507">
    <property type="entry name" value="N12N6MTFRASE"/>
</dbReference>
<reference evidence="7 8" key="1">
    <citation type="journal article" date="2019" name="Int. J. Syst. Evol. Microbiol.">
        <title>Capsulimonas corticalis gen. nov., sp. nov., an aerobic capsulated bacterium, of a novel bacterial order, Capsulimonadales ord. nov., of the class Armatimonadia of the phylum Armatimonadetes.</title>
        <authorList>
            <person name="Li J."/>
            <person name="Kudo C."/>
            <person name="Tonouchi A."/>
        </authorList>
    </citation>
    <scope>NUCLEOTIDE SEQUENCE [LARGE SCALE GENOMIC DNA]</scope>
    <source>
        <strain evidence="7 8">AX-7</strain>
    </source>
</reference>
<sequence length="776" mass="88321">MFDSALDEEEGRIRKENFDAVAHFLGHHDAESGQLEIGFWAYDFRYIPVEIISAIYDEFMKEADMSRKRAEGAYYTPRLLAETTLHIALEGRYNDAFGWRILDPACGSGIFLVAMFNLLAEQWRRANINSSLEAKAQALLGILQNQIRGIDVNPEACRITAFSLYLALFEKLHPTDVENFKRNISSGPFLPALHWSQSNQIEYPVVIEGDFIKDDLPIKCDFDLIIGNPPWESRGREQIALTFTTQSTKFMNETGVGCFLLPTPILVSRTGTLDANWFRTVSVEKIVQLADFRRFLFEATHSCFILRFSAIQPKLEQIIAYETPKINRFDRRQGIIIVEPDDQKAITLRQVLEAARNNRLQSLWSRKFWGTPRDEGFLRRLDLYPQLSDVVSERSWSDGGVGFMPFYPGISKGRPVPLEPWKLTDKYLENDNQFPQLLVEGNDLISLEEGLRNSIYKRNGKHIPASLSDLRRRSADYMFEPPMVIFSQGFTKFAFSAHRTLFQNSLRSINGPKEDADLLCFLTAVLSSRLIQYYAFHSSSSNSIGRAQVHVYEILAIPFPLPHHDLAPDNAKTIIEDVVSIFKRLGENGLRGTERNNAVRVARKDINILVGKYYSISDAEEMLIDDTLELSRPSIHQSNLDADIPTLAMPSSKDRKVYADTLCLALNRMSRKQGIQASARGMVSERLNLMMVTLVFGNGHSPYQEISGDEALWDNLSRIDKTARRRNGSFSYLRGFSYFEADRLHTLKPATMRNWSRTAALNDADAIFEQLIGKSA</sequence>
<keyword evidence="2" id="KW-0489">Methyltransferase</keyword>
<feature type="domain" description="Type II methyltransferase M.TaqI-like" evidence="6">
    <location>
        <begin position="145"/>
        <end position="291"/>
    </location>
</feature>
<evidence type="ECO:0000313" key="8">
    <source>
        <dbReference type="Proteomes" id="UP000287394"/>
    </source>
</evidence>
<gene>
    <name evidence="7" type="ORF">CCAX7_46350</name>
</gene>
<dbReference type="GO" id="GO:0006304">
    <property type="term" value="P:DNA modification"/>
    <property type="evidence" value="ECO:0007669"/>
    <property type="project" value="InterPro"/>
</dbReference>
<accession>A0A402D557</accession>
<dbReference type="InterPro" id="IPR050953">
    <property type="entry name" value="N4_N6_ade-DNA_methylase"/>
</dbReference>
<dbReference type="EC" id="2.1.1.72" evidence="1"/>
<dbReference type="InterPro" id="IPR002052">
    <property type="entry name" value="DNA_methylase_N6_adenine_CS"/>
</dbReference>
<keyword evidence="4" id="KW-0949">S-adenosyl-L-methionine</keyword>
<dbReference type="AlphaFoldDB" id="A0A402D557"/>
<dbReference type="Proteomes" id="UP000287394">
    <property type="component" value="Chromosome"/>
</dbReference>
<keyword evidence="3" id="KW-0808">Transferase</keyword>
<evidence type="ECO:0000256" key="5">
    <source>
        <dbReference type="ARBA" id="ARBA00047942"/>
    </source>
</evidence>
<dbReference type="PROSITE" id="PS00092">
    <property type="entry name" value="N6_MTASE"/>
    <property type="match status" value="1"/>
</dbReference>
<name>A0A402D557_9BACT</name>
<dbReference type="GO" id="GO:0009007">
    <property type="term" value="F:site-specific DNA-methyltransferase (adenine-specific) activity"/>
    <property type="evidence" value="ECO:0007669"/>
    <property type="project" value="UniProtKB-EC"/>
</dbReference>
<dbReference type="Gene3D" id="3.40.50.150">
    <property type="entry name" value="Vaccinia Virus protein VP39"/>
    <property type="match status" value="1"/>
</dbReference>
<dbReference type="PANTHER" id="PTHR33841:SF1">
    <property type="entry name" value="DNA METHYLTRANSFERASE A"/>
    <property type="match status" value="1"/>
</dbReference>
<proteinExistence type="predicted"/>
<dbReference type="GO" id="GO:0003676">
    <property type="term" value="F:nucleic acid binding"/>
    <property type="evidence" value="ECO:0007669"/>
    <property type="project" value="InterPro"/>
</dbReference>
<dbReference type="GO" id="GO:0032259">
    <property type="term" value="P:methylation"/>
    <property type="evidence" value="ECO:0007669"/>
    <property type="project" value="UniProtKB-KW"/>
</dbReference>
<evidence type="ECO:0000259" key="6">
    <source>
        <dbReference type="Pfam" id="PF07669"/>
    </source>
</evidence>
<evidence type="ECO:0000256" key="4">
    <source>
        <dbReference type="ARBA" id="ARBA00022691"/>
    </source>
</evidence>
<dbReference type="KEGG" id="ccot:CCAX7_46350"/>
<dbReference type="SUPFAM" id="SSF53335">
    <property type="entry name" value="S-adenosyl-L-methionine-dependent methyltransferases"/>
    <property type="match status" value="1"/>
</dbReference>
<dbReference type="EMBL" id="AP025739">
    <property type="protein sequence ID" value="BDI32584.1"/>
    <property type="molecule type" value="Genomic_DNA"/>
</dbReference>
<comment type="catalytic activity">
    <reaction evidence="5">
        <text>a 2'-deoxyadenosine in DNA + S-adenosyl-L-methionine = an N(6)-methyl-2'-deoxyadenosine in DNA + S-adenosyl-L-homocysteine + H(+)</text>
        <dbReference type="Rhea" id="RHEA:15197"/>
        <dbReference type="Rhea" id="RHEA-COMP:12418"/>
        <dbReference type="Rhea" id="RHEA-COMP:12419"/>
        <dbReference type="ChEBI" id="CHEBI:15378"/>
        <dbReference type="ChEBI" id="CHEBI:57856"/>
        <dbReference type="ChEBI" id="CHEBI:59789"/>
        <dbReference type="ChEBI" id="CHEBI:90615"/>
        <dbReference type="ChEBI" id="CHEBI:90616"/>
        <dbReference type="EC" id="2.1.1.72"/>
    </reaction>
</comment>
<dbReference type="Pfam" id="PF07669">
    <property type="entry name" value="Eco57I"/>
    <property type="match status" value="1"/>
</dbReference>
<evidence type="ECO:0000313" key="7">
    <source>
        <dbReference type="EMBL" id="BDI32584.1"/>
    </source>
</evidence>
<protein>
    <recommendedName>
        <fullName evidence="1">site-specific DNA-methyltransferase (adenine-specific)</fullName>
        <ecNumber evidence="1">2.1.1.72</ecNumber>
    </recommendedName>
</protein>
<evidence type="ECO:0000256" key="2">
    <source>
        <dbReference type="ARBA" id="ARBA00022603"/>
    </source>
</evidence>
<dbReference type="InterPro" id="IPR029063">
    <property type="entry name" value="SAM-dependent_MTases_sf"/>
</dbReference>
<keyword evidence="8" id="KW-1185">Reference proteome</keyword>
<dbReference type="InterPro" id="IPR011639">
    <property type="entry name" value="MethylTrfase_TaqI-like_dom"/>
</dbReference>
<organism evidence="7 8">
    <name type="scientific">Capsulimonas corticalis</name>
    <dbReference type="NCBI Taxonomy" id="2219043"/>
    <lineage>
        <taxon>Bacteria</taxon>
        <taxon>Bacillati</taxon>
        <taxon>Armatimonadota</taxon>
        <taxon>Armatimonadia</taxon>
        <taxon>Capsulimonadales</taxon>
        <taxon>Capsulimonadaceae</taxon>
        <taxon>Capsulimonas</taxon>
    </lineage>
</organism>
<evidence type="ECO:0000256" key="3">
    <source>
        <dbReference type="ARBA" id="ARBA00022679"/>
    </source>
</evidence>
<evidence type="ECO:0000256" key="1">
    <source>
        <dbReference type="ARBA" id="ARBA00011900"/>
    </source>
</evidence>